<reference evidence="4" key="1">
    <citation type="journal article" date="2019" name="Int. J. Syst. Evol. Microbiol.">
        <title>The Global Catalogue of Microorganisms (GCM) 10K type strain sequencing project: providing services to taxonomists for standard genome sequencing and annotation.</title>
        <authorList>
            <consortium name="The Broad Institute Genomics Platform"/>
            <consortium name="The Broad Institute Genome Sequencing Center for Infectious Disease"/>
            <person name="Wu L."/>
            <person name="Ma J."/>
        </authorList>
    </citation>
    <scope>NUCLEOTIDE SEQUENCE [LARGE SCALE GENOMIC DNA]</scope>
    <source>
        <strain evidence="4">CGMCC 1.12471</strain>
    </source>
</reference>
<evidence type="ECO:0000256" key="1">
    <source>
        <dbReference type="SAM" id="MobiDB-lite"/>
    </source>
</evidence>
<evidence type="ECO:0000256" key="2">
    <source>
        <dbReference type="SAM" id="Phobius"/>
    </source>
</evidence>
<dbReference type="PANTHER" id="PTHR34980">
    <property type="entry name" value="INNER MEMBRANE PROTEIN-RELATED-RELATED"/>
    <property type="match status" value="1"/>
</dbReference>
<keyword evidence="2" id="KW-1133">Transmembrane helix</keyword>
<feature type="transmembrane region" description="Helical" evidence="2">
    <location>
        <begin position="112"/>
        <end position="134"/>
    </location>
</feature>
<feature type="transmembrane region" description="Helical" evidence="2">
    <location>
        <begin position="40"/>
        <end position="65"/>
    </location>
</feature>
<keyword evidence="4" id="KW-1185">Reference proteome</keyword>
<dbReference type="Pfam" id="PF05656">
    <property type="entry name" value="DUF805"/>
    <property type="match status" value="1"/>
</dbReference>
<feature type="region of interest" description="Disordered" evidence="1">
    <location>
        <begin position="144"/>
        <end position="166"/>
    </location>
</feature>
<feature type="non-terminal residue" evidence="3">
    <location>
        <position position="166"/>
    </location>
</feature>
<evidence type="ECO:0000313" key="3">
    <source>
        <dbReference type="EMBL" id="MFD1721341.1"/>
    </source>
</evidence>
<dbReference type="InterPro" id="IPR008523">
    <property type="entry name" value="DUF805"/>
</dbReference>
<protein>
    <submittedName>
        <fullName evidence="3">DUF805 domain-containing protein</fullName>
    </submittedName>
</protein>
<gene>
    <name evidence="3" type="ORF">ACFSBI_07240</name>
</gene>
<comment type="caution">
    <text evidence="3">The sequence shown here is derived from an EMBL/GenBank/DDBJ whole genome shotgun (WGS) entry which is preliminary data.</text>
</comment>
<feature type="transmembrane region" description="Helical" evidence="2">
    <location>
        <begin position="77"/>
        <end position="100"/>
    </location>
</feature>
<keyword evidence="2" id="KW-0472">Membrane</keyword>
<sequence length="166" mass="17139">MSADAPVADEPLRGATAGQAYRRYWQRIVVFSGRASLSEYWWPVLIDVLALVGGSILVAVLLAVGRTGSPVDSVTNALAAVLGVLLVLLSLAMALAGVSVGVRRLHDADLSGWFLLLGLVPSVGGIITIVLSLVPPNPRGARFAARGPEARPAPAPALDAAARPGF</sequence>
<accession>A0ABW4LCS7</accession>
<dbReference type="EMBL" id="JBHUEA010000008">
    <property type="protein sequence ID" value="MFD1721341.1"/>
    <property type="molecule type" value="Genomic_DNA"/>
</dbReference>
<proteinExistence type="predicted"/>
<organism evidence="3 4">
    <name type="scientific">Amnibacterium endophyticum</name>
    <dbReference type="NCBI Taxonomy" id="2109337"/>
    <lineage>
        <taxon>Bacteria</taxon>
        <taxon>Bacillati</taxon>
        <taxon>Actinomycetota</taxon>
        <taxon>Actinomycetes</taxon>
        <taxon>Micrococcales</taxon>
        <taxon>Microbacteriaceae</taxon>
        <taxon>Amnibacterium</taxon>
    </lineage>
</organism>
<evidence type="ECO:0000313" key="4">
    <source>
        <dbReference type="Proteomes" id="UP001597347"/>
    </source>
</evidence>
<name>A0ABW4LCS7_9MICO</name>
<dbReference type="Proteomes" id="UP001597347">
    <property type="component" value="Unassembled WGS sequence"/>
</dbReference>
<dbReference type="RefSeq" id="WP_377933486.1">
    <property type="nucleotide sequence ID" value="NZ_JBHUEA010000008.1"/>
</dbReference>
<keyword evidence="2" id="KW-0812">Transmembrane</keyword>
<dbReference type="PANTHER" id="PTHR34980:SF2">
    <property type="entry name" value="INNER MEMBRANE PROTEIN YHAH-RELATED"/>
    <property type="match status" value="1"/>
</dbReference>